<keyword evidence="6" id="KW-1185">Reference proteome</keyword>
<dbReference type="Pfam" id="PF00196">
    <property type="entry name" value="GerE"/>
    <property type="match status" value="1"/>
</dbReference>
<evidence type="ECO:0000313" key="6">
    <source>
        <dbReference type="Proteomes" id="UP001597181"/>
    </source>
</evidence>
<dbReference type="CDD" id="cd06170">
    <property type="entry name" value="LuxR_C_like"/>
    <property type="match status" value="1"/>
</dbReference>
<dbReference type="InterPro" id="IPR016032">
    <property type="entry name" value="Sig_transdc_resp-reg_C-effctor"/>
</dbReference>
<dbReference type="PROSITE" id="PS50043">
    <property type="entry name" value="HTH_LUXR_2"/>
    <property type="match status" value="1"/>
</dbReference>
<dbReference type="InterPro" id="IPR000792">
    <property type="entry name" value="Tscrpt_reg_LuxR_C"/>
</dbReference>
<dbReference type="SUPFAM" id="SSF46894">
    <property type="entry name" value="C-terminal effector domain of the bipartite response regulators"/>
    <property type="match status" value="1"/>
</dbReference>
<dbReference type="Gene3D" id="1.10.10.10">
    <property type="entry name" value="Winged helix-like DNA-binding domain superfamily/Winged helix DNA-binding domain"/>
    <property type="match status" value="1"/>
</dbReference>
<accession>A0ABW3TMJ4</accession>
<keyword evidence="1" id="KW-0805">Transcription regulation</keyword>
<protein>
    <submittedName>
        <fullName evidence="5">LuxR C-terminal-related transcriptional regulator</fullName>
    </submittedName>
</protein>
<sequence>MDKRSDAMRQAVDVLESGGSAQIFGNHGSGKSMFLARIAASFSARGWQVLRLRGNRSFSSTPLMALALAGVTAAESGRVGAVGAAVNELETLLPAQRSLIVIDDAELLDDTSGGVISELLARRSISLLVGRESRSTQNRTRDFDWLSNPFGVGIRLGHLNYDDLSKVVSHQLQGAVGSAAMSQIFAASGGNPGLAIAITASARYEGTLINREGEWVSTGSLWSDSLAPYVESILAQLRSDQWDALETLALLGVVEAHTFLELTAPDTPVELEELSLIEFYPADGQLFVTVSPPLLVDYFRHRPAVARRYRLSAALEERFPGDAKSLTRFQARELATSSDAPFVRLVHEHLRNRLILAQSEWSRSPSQATAAQLIEASLDSDASAEDVQALFTSSESLAGDEAAAIKWALLRAEFLILFPLDHRAAIDYLERQAPRYQQLGVLLTIRAFEIRSSVERAAGPVDLPDPGDEALDPRVRSALHAAIGMHAMLQGKLGQASEHLTAASHHVGRDETYDRVALQVLNNYFGSKPHEARAIGERGQARAIAAFSSLEIRSYSYLTALMGVLDGRTRSVERAIRVTLSLGEPVRRPPFVHITLLVIGAVLAARRGDDARVHTFMAQLGALEAPDSPVPGGSRCWAEAQILASNGQAVQAADHMQRSADSDFERGLTLTAAFHYLLALEFDPTAERLAATRDRIAQVESEYFAVFLRYIGAIVDRDIEGLRTAATLFERAGRFGHALAALQRAHSFAEESGQEAAAVLEHLQTLQQELPSDDFAEIVTTRATPRFTTRELQIAALAVGGMSNQEIADELVLSIRTVESHMHRVMKKAGAETRGDLSAVVSSRGPVSAWE</sequence>
<dbReference type="PANTHER" id="PTHR44688">
    <property type="entry name" value="DNA-BINDING TRANSCRIPTIONAL ACTIVATOR DEVR_DOSR"/>
    <property type="match status" value="1"/>
</dbReference>
<dbReference type="EMBL" id="JBHTLY010000002">
    <property type="protein sequence ID" value="MFD1201780.1"/>
    <property type="molecule type" value="Genomic_DNA"/>
</dbReference>
<evidence type="ECO:0000259" key="4">
    <source>
        <dbReference type="PROSITE" id="PS50043"/>
    </source>
</evidence>
<evidence type="ECO:0000256" key="3">
    <source>
        <dbReference type="ARBA" id="ARBA00023163"/>
    </source>
</evidence>
<dbReference type="SUPFAM" id="SSF52540">
    <property type="entry name" value="P-loop containing nucleoside triphosphate hydrolases"/>
    <property type="match status" value="1"/>
</dbReference>
<reference evidence="6" key="1">
    <citation type="journal article" date="2019" name="Int. J. Syst. Evol. Microbiol.">
        <title>The Global Catalogue of Microorganisms (GCM) 10K type strain sequencing project: providing services to taxonomists for standard genome sequencing and annotation.</title>
        <authorList>
            <consortium name="The Broad Institute Genomics Platform"/>
            <consortium name="The Broad Institute Genome Sequencing Center for Infectious Disease"/>
            <person name="Wu L."/>
            <person name="Ma J."/>
        </authorList>
    </citation>
    <scope>NUCLEOTIDE SEQUENCE [LARGE SCALE GENOMIC DNA]</scope>
    <source>
        <strain evidence="6">CCUG 50213</strain>
    </source>
</reference>
<evidence type="ECO:0000256" key="1">
    <source>
        <dbReference type="ARBA" id="ARBA00023015"/>
    </source>
</evidence>
<organism evidence="5 6">
    <name type="scientific">Leucobacter albus</name>
    <dbReference type="NCBI Taxonomy" id="272210"/>
    <lineage>
        <taxon>Bacteria</taxon>
        <taxon>Bacillati</taxon>
        <taxon>Actinomycetota</taxon>
        <taxon>Actinomycetes</taxon>
        <taxon>Micrococcales</taxon>
        <taxon>Microbacteriaceae</taxon>
        <taxon>Leucobacter</taxon>
    </lineage>
</organism>
<dbReference type="InterPro" id="IPR027417">
    <property type="entry name" value="P-loop_NTPase"/>
</dbReference>
<keyword evidence="2" id="KW-0238">DNA-binding</keyword>
<dbReference type="InterPro" id="IPR036388">
    <property type="entry name" value="WH-like_DNA-bd_sf"/>
</dbReference>
<gene>
    <name evidence="5" type="ORF">ACFQ3U_07735</name>
</gene>
<comment type="caution">
    <text evidence="5">The sequence shown here is derived from an EMBL/GenBank/DDBJ whole genome shotgun (WGS) entry which is preliminary data.</text>
</comment>
<evidence type="ECO:0000313" key="5">
    <source>
        <dbReference type="EMBL" id="MFD1201780.1"/>
    </source>
</evidence>
<proteinExistence type="predicted"/>
<dbReference type="Proteomes" id="UP001597181">
    <property type="component" value="Unassembled WGS sequence"/>
</dbReference>
<dbReference type="PRINTS" id="PR00038">
    <property type="entry name" value="HTHLUXR"/>
</dbReference>
<dbReference type="RefSeq" id="WP_343957570.1">
    <property type="nucleotide sequence ID" value="NZ_BAAAKZ010000002.1"/>
</dbReference>
<keyword evidence="3" id="KW-0804">Transcription</keyword>
<feature type="domain" description="HTH luxR-type" evidence="4">
    <location>
        <begin position="780"/>
        <end position="845"/>
    </location>
</feature>
<dbReference type="PROSITE" id="PS00622">
    <property type="entry name" value="HTH_LUXR_1"/>
    <property type="match status" value="1"/>
</dbReference>
<dbReference type="PANTHER" id="PTHR44688:SF25">
    <property type="entry name" value="HTH LUXR-TYPE DOMAIN-CONTAINING PROTEIN"/>
    <property type="match status" value="1"/>
</dbReference>
<evidence type="ECO:0000256" key="2">
    <source>
        <dbReference type="ARBA" id="ARBA00023125"/>
    </source>
</evidence>
<name>A0ABW3TMJ4_9MICO</name>
<dbReference type="SMART" id="SM00421">
    <property type="entry name" value="HTH_LUXR"/>
    <property type="match status" value="1"/>
</dbReference>